<organism evidence="6 7">
    <name type="scientific">Bagarius yarrelli</name>
    <name type="common">Goonch</name>
    <name type="synonym">Bagrus yarrelli</name>
    <dbReference type="NCBI Taxonomy" id="175774"/>
    <lineage>
        <taxon>Eukaryota</taxon>
        <taxon>Metazoa</taxon>
        <taxon>Chordata</taxon>
        <taxon>Craniata</taxon>
        <taxon>Vertebrata</taxon>
        <taxon>Euteleostomi</taxon>
        <taxon>Actinopterygii</taxon>
        <taxon>Neopterygii</taxon>
        <taxon>Teleostei</taxon>
        <taxon>Ostariophysi</taxon>
        <taxon>Siluriformes</taxon>
        <taxon>Sisoridae</taxon>
        <taxon>Sisorinae</taxon>
        <taxon>Bagarius</taxon>
    </lineage>
</organism>
<dbReference type="Pfam" id="PF13374">
    <property type="entry name" value="TPR_10"/>
    <property type="match status" value="2"/>
</dbReference>
<dbReference type="FunFam" id="1.25.40.10:FF:000032">
    <property type="entry name" value="Interferon-induced protein with tetratricopeptide repeats 5"/>
    <property type="match status" value="1"/>
</dbReference>
<comment type="similarity">
    <text evidence="3">Belongs to the IFIT family.</text>
</comment>
<evidence type="ECO:0000256" key="4">
    <source>
        <dbReference type="PROSITE-ProRule" id="PRU00339"/>
    </source>
</evidence>
<keyword evidence="2 4" id="KW-0802">TPR repeat</keyword>
<dbReference type="InterPro" id="IPR011990">
    <property type="entry name" value="TPR-like_helical_dom_sf"/>
</dbReference>
<dbReference type="GO" id="GO:0005829">
    <property type="term" value="C:cytosol"/>
    <property type="evidence" value="ECO:0007669"/>
    <property type="project" value="TreeGrafter"/>
</dbReference>
<keyword evidence="1" id="KW-0677">Repeat</keyword>
<comment type="caution">
    <text evidence="6">The sequence shown here is derived from an EMBL/GenBank/DDBJ whole genome shotgun (WGS) entry which is preliminary data.</text>
</comment>
<dbReference type="PROSITE" id="PS50005">
    <property type="entry name" value="TPR"/>
    <property type="match status" value="1"/>
</dbReference>
<dbReference type="Proteomes" id="UP000319801">
    <property type="component" value="Unassembled WGS sequence"/>
</dbReference>
<dbReference type="PANTHER" id="PTHR10271">
    <property type="entry name" value="INTERFERON-INDUCED PROTEIN WITH TETRATRICOPEPTIDE REPEATS"/>
    <property type="match status" value="1"/>
</dbReference>
<dbReference type="OrthoDB" id="10043504at2759"/>
<feature type="repeat" description="TPR" evidence="4">
    <location>
        <begin position="336"/>
        <end position="369"/>
    </location>
</feature>
<dbReference type="Pfam" id="PF13181">
    <property type="entry name" value="TPR_8"/>
    <property type="match status" value="1"/>
</dbReference>
<reference evidence="6 7" key="1">
    <citation type="journal article" date="2019" name="Genome Biol. Evol.">
        <title>Whole-Genome Sequencing of the Giant Devil Catfish, Bagarius yarrelli.</title>
        <authorList>
            <person name="Jiang W."/>
            <person name="Lv Y."/>
            <person name="Cheng L."/>
            <person name="Yang K."/>
            <person name="Chao B."/>
            <person name="Wang X."/>
            <person name="Li Y."/>
            <person name="Pan X."/>
            <person name="You X."/>
            <person name="Zhang Y."/>
            <person name="Yang J."/>
            <person name="Li J."/>
            <person name="Zhang X."/>
            <person name="Liu S."/>
            <person name="Sun C."/>
            <person name="Yang J."/>
            <person name="Shi Q."/>
        </authorList>
    </citation>
    <scope>NUCLEOTIDE SEQUENCE [LARGE SCALE GENOMIC DNA]</scope>
    <source>
        <strain evidence="6">JWS20170419001</strain>
        <tissue evidence="6">Muscle</tissue>
    </source>
</reference>
<feature type="region of interest" description="Disordered" evidence="5">
    <location>
        <begin position="409"/>
        <end position="449"/>
    </location>
</feature>
<protein>
    <submittedName>
        <fullName evidence="6">Interferon-induced protein with tetratricopeptide repeats 1</fullName>
    </submittedName>
</protein>
<accession>A0A556TIR0</accession>
<dbReference type="AlphaFoldDB" id="A0A556TIR0"/>
<evidence type="ECO:0000313" key="7">
    <source>
        <dbReference type="Proteomes" id="UP000319801"/>
    </source>
</evidence>
<dbReference type="GO" id="GO:0051607">
    <property type="term" value="P:defense response to virus"/>
    <property type="evidence" value="ECO:0007669"/>
    <property type="project" value="TreeGrafter"/>
</dbReference>
<dbReference type="SMART" id="SM00028">
    <property type="entry name" value="TPR"/>
    <property type="match status" value="5"/>
</dbReference>
<dbReference type="PANTHER" id="PTHR10271:SF29">
    <property type="entry name" value="INTERFERON-INDUCED PROTEIN WITH TETRATRICOPEPTIDE REPEATS-RELATED"/>
    <property type="match status" value="1"/>
</dbReference>
<evidence type="ECO:0000256" key="3">
    <source>
        <dbReference type="ARBA" id="ARBA00038336"/>
    </source>
</evidence>
<evidence type="ECO:0000256" key="5">
    <source>
        <dbReference type="SAM" id="MobiDB-lite"/>
    </source>
</evidence>
<proteinExistence type="inferred from homology"/>
<evidence type="ECO:0000256" key="1">
    <source>
        <dbReference type="ARBA" id="ARBA00022737"/>
    </source>
</evidence>
<dbReference type="EMBL" id="VCAZ01000002">
    <property type="protein sequence ID" value="TSK14627.1"/>
    <property type="molecule type" value="Genomic_DNA"/>
</dbReference>
<feature type="compositionally biased region" description="Basic and acidic residues" evidence="5">
    <location>
        <begin position="440"/>
        <end position="449"/>
    </location>
</feature>
<name>A0A556TIR0_BAGYA</name>
<sequence length="449" mass="51695">MSSTEAAVVKDELNKLECYFTWDLEKEKLDLTDILNRLEGHVDFKRGGDAGLAQTYNSLGFVKYLLGSHEEALVFMQKSVELIKEYWDNNCDRWLIVPYGNLAWLQYHMKCFGECKGYLEKIKSIEQKFSDSALGLHHEVLGEKAWAFFKFSRKYYNQAKECFEKALELEPENAQWNCGYAFVLHRIETQFSTKPSLATIKQLRLALEANSDNDELKAILALKLAQSMEYDEGEKLMEEALEGSPNAPNVIRYVGKFLRDYGSVETSIALLKRALEKSPTSAFIHHQLGLCYKRKKNYLQSQGGQKSTRAAAEIQRLRSQCIYHLDKTTELRCGFIIAMNELAIQYSEDGKLDRAEELFQQALQIAKEKNESLQYVIRCYAEFHQYKRRSFPEAISYHMECLKIDKDSKDGKKSAKHLNKINDRWSSKSSGHGSAQRFFAKKEKGHAGP</sequence>
<dbReference type="SUPFAM" id="SSF48452">
    <property type="entry name" value="TPR-like"/>
    <property type="match status" value="2"/>
</dbReference>
<dbReference type="Gene3D" id="1.25.40.10">
    <property type="entry name" value="Tetratricopeptide repeat domain"/>
    <property type="match status" value="3"/>
</dbReference>
<dbReference type="InterPro" id="IPR019734">
    <property type="entry name" value="TPR_rpt"/>
</dbReference>
<keyword evidence="7" id="KW-1185">Reference proteome</keyword>
<evidence type="ECO:0000313" key="6">
    <source>
        <dbReference type="EMBL" id="TSK14627.1"/>
    </source>
</evidence>
<evidence type="ECO:0000256" key="2">
    <source>
        <dbReference type="ARBA" id="ARBA00022803"/>
    </source>
</evidence>
<gene>
    <name evidence="6" type="ORF">Baya_0610</name>
</gene>